<accession>A0ABU7LPJ7</accession>
<feature type="domain" description="Cardiolipin synthase N-terminal" evidence="7">
    <location>
        <begin position="29"/>
        <end position="71"/>
    </location>
</feature>
<evidence type="ECO:0000313" key="8">
    <source>
        <dbReference type="EMBL" id="MEE2525822.1"/>
    </source>
</evidence>
<feature type="transmembrane region" description="Helical" evidence="6">
    <location>
        <begin position="15"/>
        <end position="36"/>
    </location>
</feature>
<organism evidence="8 9">
    <name type="scientific">Hyphobacterium lacteum</name>
    <dbReference type="NCBI Taxonomy" id="3116575"/>
    <lineage>
        <taxon>Bacteria</taxon>
        <taxon>Pseudomonadati</taxon>
        <taxon>Pseudomonadota</taxon>
        <taxon>Alphaproteobacteria</taxon>
        <taxon>Maricaulales</taxon>
        <taxon>Maricaulaceae</taxon>
        <taxon>Hyphobacterium</taxon>
    </lineage>
</organism>
<dbReference type="EMBL" id="JAZDRP010000003">
    <property type="protein sequence ID" value="MEE2525822.1"/>
    <property type="molecule type" value="Genomic_DNA"/>
</dbReference>
<dbReference type="Proteomes" id="UP001354971">
    <property type="component" value="Unassembled WGS sequence"/>
</dbReference>
<evidence type="ECO:0000256" key="4">
    <source>
        <dbReference type="ARBA" id="ARBA00022989"/>
    </source>
</evidence>
<keyword evidence="4 6" id="KW-1133">Transmembrane helix</keyword>
<evidence type="ECO:0000256" key="2">
    <source>
        <dbReference type="ARBA" id="ARBA00022475"/>
    </source>
</evidence>
<evidence type="ECO:0000256" key="5">
    <source>
        <dbReference type="ARBA" id="ARBA00023136"/>
    </source>
</evidence>
<evidence type="ECO:0000256" key="6">
    <source>
        <dbReference type="SAM" id="Phobius"/>
    </source>
</evidence>
<protein>
    <submittedName>
        <fullName evidence="8">PLD nuclease N-terminal domain-containing protein</fullName>
    </submittedName>
</protein>
<keyword evidence="2" id="KW-1003">Cell membrane</keyword>
<sequence>MLISLVLPDEGDFPLGFELGGPIALLVLVFDVYAILQTARSNAGSVPRVLWIVFILVAPIIGFLFWLFLGPREQRSLFR</sequence>
<name>A0ABU7LPJ7_9PROT</name>
<reference evidence="8 9" key="1">
    <citation type="submission" date="2024-01" db="EMBL/GenBank/DDBJ databases">
        <title>Hyphobacterium bacterium isolated from marine sediment.</title>
        <authorList>
            <person name="Zhao S."/>
        </authorList>
    </citation>
    <scope>NUCLEOTIDE SEQUENCE [LARGE SCALE GENOMIC DNA]</scope>
    <source>
        <strain evidence="9">HN65</strain>
    </source>
</reference>
<feature type="transmembrane region" description="Helical" evidence="6">
    <location>
        <begin position="48"/>
        <end position="69"/>
    </location>
</feature>
<evidence type="ECO:0000256" key="3">
    <source>
        <dbReference type="ARBA" id="ARBA00022692"/>
    </source>
</evidence>
<keyword evidence="5 6" id="KW-0472">Membrane</keyword>
<gene>
    <name evidence="8" type="ORF">V0U79_05540</name>
</gene>
<dbReference type="InterPro" id="IPR027379">
    <property type="entry name" value="CLS_N"/>
</dbReference>
<dbReference type="RefSeq" id="WP_330198485.1">
    <property type="nucleotide sequence ID" value="NZ_JAZDRP010000003.1"/>
</dbReference>
<evidence type="ECO:0000259" key="7">
    <source>
        <dbReference type="Pfam" id="PF13396"/>
    </source>
</evidence>
<keyword evidence="9" id="KW-1185">Reference proteome</keyword>
<comment type="caution">
    <text evidence="8">The sequence shown here is derived from an EMBL/GenBank/DDBJ whole genome shotgun (WGS) entry which is preliminary data.</text>
</comment>
<evidence type="ECO:0000256" key="1">
    <source>
        <dbReference type="ARBA" id="ARBA00004651"/>
    </source>
</evidence>
<dbReference type="Pfam" id="PF13396">
    <property type="entry name" value="PLDc_N"/>
    <property type="match status" value="1"/>
</dbReference>
<proteinExistence type="predicted"/>
<keyword evidence="3 6" id="KW-0812">Transmembrane</keyword>
<evidence type="ECO:0000313" key="9">
    <source>
        <dbReference type="Proteomes" id="UP001354971"/>
    </source>
</evidence>
<comment type="subcellular location">
    <subcellularLocation>
        <location evidence="1">Cell membrane</location>
        <topology evidence="1">Multi-pass membrane protein</topology>
    </subcellularLocation>
</comment>